<protein>
    <recommendedName>
        <fullName evidence="3">Oxetanocin A resistance protein</fullName>
    </recommendedName>
</protein>
<evidence type="ECO:0000313" key="2">
    <source>
        <dbReference type="Proteomes" id="UP000184085"/>
    </source>
</evidence>
<organism evidence="1 2">
    <name type="scientific">Donghicola eburneus</name>
    <dbReference type="NCBI Taxonomy" id="393278"/>
    <lineage>
        <taxon>Bacteria</taxon>
        <taxon>Pseudomonadati</taxon>
        <taxon>Pseudomonadota</taxon>
        <taxon>Alphaproteobacteria</taxon>
        <taxon>Rhodobacterales</taxon>
        <taxon>Roseobacteraceae</taxon>
        <taxon>Donghicola</taxon>
    </lineage>
</organism>
<dbReference type="AlphaFoldDB" id="A0A1M4MX78"/>
<sequence>MSQTDHLVTDCSKCAALCCIMLAFDKGDDFAFDKNPGEPCRNLSGHLCSIHDTLRQDGFRGCVAYDCLGAGNRVVQEVFGGKTWQTEPRLIRVMMEAFHGMREVHKRIDILRAAETLPLDKNDEQIRLGYLARLEETRWSGSELNEFEMTLALEIDIFFHSIRKYMPPSFAAEIQS</sequence>
<reference evidence="2" key="1">
    <citation type="submission" date="2016-09" db="EMBL/GenBank/DDBJ databases">
        <authorList>
            <person name="Wibberg D."/>
        </authorList>
    </citation>
    <scope>NUCLEOTIDE SEQUENCE [LARGE SCALE GENOMIC DNA]</scope>
</reference>
<name>A0A1M4MX78_9RHOB</name>
<dbReference type="Proteomes" id="UP000184085">
    <property type="component" value="Unassembled WGS sequence"/>
</dbReference>
<proteinExistence type="predicted"/>
<evidence type="ECO:0008006" key="3">
    <source>
        <dbReference type="Google" id="ProtNLM"/>
    </source>
</evidence>
<gene>
    <name evidence="1" type="ORF">KARMA_0479</name>
</gene>
<keyword evidence="2" id="KW-1185">Reference proteome</keyword>
<dbReference type="RefSeq" id="WP_072703500.1">
    <property type="nucleotide sequence ID" value="NZ_FMJB01000019.1"/>
</dbReference>
<evidence type="ECO:0000313" key="1">
    <source>
        <dbReference type="EMBL" id="SCM66305.1"/>
    </source>
</evidence>
<dbReference type="EMBL" id="FMJB01000019">
    <property type="protein sequence ID" value="SCM66305.1"/>
    <property type="molecule type" value="Genomic_DNA"/>
</dbReference>
<accession>A0A1M4MX78</accession>